<keyword evidence="4" id="KW-0251">Elongation factor</keyword>
<accession>A0A1R3JTW0</accession>
<keyword evidence="2" id="KW-1133">Transmembrane helix</keyword>
<evidence type="ECO:0000256" key="1">
    <source>
        <dbReference type="ARBA" id="ARBA00009737"/>
    </source>
</evidence>
<comment type="caution">
    <text evidence="4">The sequence shown here is derived from an EMBL/GenBank/DDBJ whole genome shotgun (WGS) entry which is preliminary data.</text>
</comment>
<keyword evidence="3" id="KW-0732">Signal</keyword>
<organism evidence="4 5">
    <name type="scientific">Corchorus olitorius</name>
    <dbReference type="NCBI Taxonomy" id="93759"/>
    <lineage>
        <taxon>Eukaryota</taxon>
        <taxon>Viridiplantae</taxon>
        <taxon>Streptophyta</taxon>
        <taxon>Embryophyta</taxon>
        <taxon>Tracheophyta</taxon>
        <taxon>Spermatophyta</taxon>
        <taxon>Magnoliopsida</taxon>
        <taxon>eudicotyledons</taxon>
        <taxon>Gunneridae</taxon>
        <taxon>Pentapetalae</taxon>
        <taxon>rosids</taxon>
        <taxon>malvids</taxon>
        <taxon>Malvales</taxon>
        <taxon>Malvaceae</taxon>
        <taxon>Grewioideae</taxon>
        <taxon>Apeibeae</taxon>
        <taxon>Corchorus</taxon>
    </lineage>
</organism>
<feature type="transmembrane region" description="Helical" evidence="2">
    <location>
        <begin position="32"/>
        <end position="53"/>
    </location>
</feature>
<protein>
    <submittedName>
        <fullName evidence="4">Rubber elongation factor</fullName>
    </submittedName>
</protein>
<reference evidence="5" key="1">
    <citation type="submission" date="2013-09" db="EMBL/GenBank/DDBJ databases">
        <title>Corchorus olitorius genome sequencing.</title>
        <authorList>
            <person name="Alam M."/>
            <person name="Haque M.S."/>
            <person name="Islam M.S."/>
            <person name="Emdad E.M."/>
            <person name="Islam M.M."/>
            <person name="Ahmed B."/>
            <person name="Halim A."/>
            <person name="Hossen Q.M.M."/>
            <person name="Hossain M.Z."/>
            <person name="Ahmed R."/>
            <person name="Khan M.M."/>
            <person name="Islam R."/>
            <person name="Rashid M.M."/>
            <person name="Khan S.A."/>
            <person name="Rahman M.S."/>
            <person name="Alam M."/>
            <person name="Yahiya A.S."/>
            <person name="Khan M.S."/>
            <person name="Azam M.S."/>
            <person name="Haque T."/>
            <person name="Lashkar M.Z.H."/>
            <person name="Akhand A.I."/>
            <person name="Morshed G."/>
            <person name="Roy S."/>
            <person name="Uddin K.S."/>
            <person name="Rabeya T."/>
            <person name="Hossain A.S."/>
            <person name="Chowdhury A."/>
            <person name="Snigdha A.R."/>
            <person name="Mortoza M.S."/>
            <person name="Matin S.A."/>
            <person name="Hoque S.M.E."/>
            <person name="Islam M.K."/>
            <person name="Roy D.K."/>
            <person name="Haider R."/>
            <person name="Moosa M.M."/>
            <person name="Elias S.M."/>
            <person name="Hasan A.M."/>
            <person name="Jahan S."/>
            <person name="Shafiuddin M."/>
            <person name="Mahmood N."/>
            <person name="Shommy N.S."/>
        </authorList>
    </citation>
    <scope>NUCLEOTIDE SEQUENCE [LARGE SCALE GENOMIC DNA]</scope>
    <source>
        <strain evidence="5">cv. O-4</strain>
    </source>
</reference>
<sequence length="110" mass="11867">MPLFPLLVLLWVFGFAFTGGAAANAWKPIYGQVLAIAICLCIRNVLIFGYGFLQQEFSWLSRGEVGESMTKTDGHIPPIIKQVSSEAILAAQEALAVTKGVASEFQHVGV</sequence>
<dbReference type="InterPro" id="IPR008802">
    <property type="entry name" value="REF"/>
</dbReference>
<keyword evidence="2" id="KW-0812">Transmembrane</keyword>
<dbReference type="AlphaFoldDB" id="A0A1R3JTW0"/>
<proteinExistence type="inferred from homology"/>
<feature type="signal peptide" evidence="3">
    <location>
        <begin position="1"/>
        <end position="22"/>
    </location>
</feature>
<dbReference type="EMBL" id="AWUE01015358">
    <property type="protein sequence ID" value="OMO98276.1"/>
    <property type="molecule type" value="Genomic_DNA"/>
</dbReference>
<name>A0A1R3JTW0_9ROSI</name>
<evidence type="ECO:0000313" key="4">
    <source>
        <dbReference type="EMBL" id="OMO98276.1"/>
    </source>
</evidence>
<evidence type="ECO:0000256" key="3">
    <source>
        <dbReference type="SAM" id="SignalP"/>
    </source>
</evidence>
<dbReference type="OrthoDB" id="10594748at2759"/>
<keyword evidence="4" id="KW-0648">Protein biosynthesis</keyword>
<feature type="chain" id="PRO_5013091184" evidence="3">
    <location>
        <begin position="23"/>
        <end position="110"/>
    </location>
</feature>
<dbReference type="Pfam" id="PF05755">
    <property type="entry name" value="REF"/>
    <property type="match status" value="1"/>
</dbReference>
<keyword evidence="2" id="KW-0472">Membrane</keyword>
<dbReference type="GO" id="GO:0003746">
    <property type="term" value="F:translation elongation factor activity"/>
    <property type="evidence" value="ECO:0007669"/>
    <property type="project" value="UniProtKB-KW"/>
</dbReference>
<dbReference type="Proteomes" id="UP000187203">
    <property type="component" value="Unassembled WGS sequence"/>
</dbReference>
<keyword evidence="5" id="KW-1185">Reference proteome</keyword>
<gene>
    <name evidence="4" type="ORF">COLO4_14032</name>
</gene>
<evidence type="ECO:0000256" key="2">
    <source>
        <dbReference type="SAM" id="Phobius"/>
    </source>
</evidence>
<evidence type="ECO:0000313" key="5">
    <source>
        <dbReference type="Proteomes" id="UP000187203"/>
    </source>
</evidence>
<comment type="similarity">
    <text evidence="1">Belongs to the REF/SRPP family.</text>
</comment>